<organism evidence="2 3">
    <name type="scientific">Aeromicrobium panaciterrae</name>
    <dbReference type="NCBI Taxonomy" id="363861"/>
    <lineage>
        <taxon>Bacteria</taxon>
        <taxon>Bacillati</taxon>
        <taxon>Actinomycetota</taxon>
        <taxon>Actinomycetes</taxon>
        <taxon>Propionibacteriales</taxon>
        <taxon>Nocardioidaceae</taxon>
        <taxon>Aeromicrobium</taxon>
    </lineage>
</organism>
<comment type="caution">
    <text evidence="2">The sequence shown here is derived from an EMBL/GenBank/DDBJ whole genome shotgun (WGS) entry which is preliminary data.</text>
</comment>
<evidence type="ECO:0000313" key="3">
    <source>
        <dbReference type="Proteomes" id="UP001257739"/>
    </source>
</evidence>
<dbReference type="Proteomes" id="UP001257739">
    <property type="component" value="Unassembled WGS sequence"/>
</dbReference>
<keyword evidence="3" id="KW-1185">Reference proteome</keyword>
<name>A0ABU1UKV3_9ACTN</name>
<sequence>MKQQVAAAILAASMVGGVGTGVVAHQLNSDDPKASPTATPSTTATKPKPAKTKPAPVKTTAAPLPAALLPLTSLKILAGQVGPVKVGMTKAQAFATGYLNQDVPRTACGTVDKLAWKDAYKATLDIYTLDDGEVSSIGVSNPGPSTLSGLQVGSTFKAVKDVLGPEHAPEEMGYGQTGMIINQGDSWIGFLFNAAPDAVTDATPVSFIEVTRGNPPGLMRDGC</sequence>
<protein>
    <submittedName>
        <fullName evidence="2">Uncharacterized protein</fullName>
    </submittedName>
</protein>
<gene>
    <name evidence="2" type="ORF">J2X11_000645</name>
</gene>
<evidence type="ECO:0000313" key="2">
    <source>
        <dbReference type="EMBL" id="MDR7085806.1"/>
    </source>
</evidence>
<feature type="compositionally biased region" description="Low complexity" evidence="1">
    <location>
        <begin position="34"/>
        <end position="57"/>
    </location>
</feature>
<proteinExistence type="predicted"/>
<accession>A0ABU1UKV3</accession>
<evidence type="ECO:0000256" key="1">
    <source>
        <dbReference type="SAM" id="MobiDB-lite"/>
    </source>
</evidence>
<reference evidence="2 3" key="1">
    <citation type="submission" date="2023-07" db="EMBL/GenBank/DDBJ databases">
        <title>Sorghum-associated microbial communities from plants grown in Nebraska, USA.</title>
        <authorList>
            <person name="Schachtman D."/>
        </authorList>
    </citation>
    <scope>NUCLEOTIDE SEQUENCE [LARGE SCALE GENOMIC DNA]</scope>
    <source>
        <strain evidence="2 3">BE248</strain>
    </source>
</reference>
<dbReference type="RefSeq" id="WP_309966725.1">
    <property type="nucleotide sequence ID" value="NZ_JAVDWH010000001.1"/>
</dbReference>
<feature type="region of interest" description="Disordered" evidence="1">
    <location>
        <begin position="26"/>
        <end position="57"/>
    </location>
</feature>
<dbReference type="EMBL" id="JAVDWH010000001">
    <property type="protein sequence ID" value="MDR7085806.1"/>
    <property type="molecule type" value="Genomic_DNA"/>
</dbReference>